<accession>A0A1F8FY88</accession>
<feature type="transmembrane region" description="Helical" evidence="2">
    <location>
        <begin position="29"/>
        <end position="48"/>
    </location>
</feature>
<sequence length="232" mass="25766">MDPLPQTPTPLPDPPAGGPAPHKPFAKKFLIWVVSILIVAGAVLGFWWSNSLITVEGGTLDNINGFERQEGFDVAYVWDVPVPGLRVGDELLVERQSEGEVVFSKCTYTDHPSIEEFFCQASWPARFDEYSQKEEVSFSKRISLVEFVKGRRPSNPNLTIDPTSKVNSFASCVAEGNPVMESAPERCRSKEGLVFVKYDLCTQVITSARNPQTGETREFPTPCDVPEGWVKI</sequence>
<feature type="region of interest" description="Disordered" evidence="1">
    <location>
        <begin position="1"/>
        <end position="20"/>
    </location>
</feature>
<keyword evidence="2" id="KW-0472">Membrane</keyword>
<organism evidence="3 4">
    <name type="scientific">Candidatus Yanofskybacteria bacterium RIFCSPHIGHO2_02_FULL_50_12</name>
    <dbReference type="NCBI Taxonomy" id="1802685"/>
    <lineage>
        <taxon>Bacteria</taxon>
        <taxon>Candidatus Yanofskyibacteriota</taxon>
    </lineage>
</organism>
<name>A0A1F8FY88_9BACT</name>
<dbReference type="Proteomes" id="UP000178117">
    <property type="component" value="Unassembled WGS sequence"/>
</dbReference>
<evidence type="ECO:0000313" key="4">
    <source>
        <dbReference type="Proteomes" id="UP000178117"/>
    </source>
</evidence>
<dbReference type="EMBL" id="MGJZ01000001">
    <property type="protein sequence ID" value="OGN17931.1"/>
    <property type="molecule type" value="Genomic_DNA"/>
</dbReference>
<reference evidence="3 4" key="1">
    <citation type="journal article" date="2016" name="Nat. Commun.">
        <title>Thousands of microbial genomes shed light on interconnected biogeochemical processes in an aquifer system.</title>
        <authorList>
            <person name="Anantharaman K."/>
            <person name="Brown C.T."/>
            <person name="Hug L.A."/>
            <person name="Sharon I."/>
            <person name="Castelle C.J."/>
            <person name="Probst A.J."/>
            <person name="Thomas B.C."/>
            <person name="Singh A."/>
            <person name="Wilkins M.J."/>
            <person name="Karaoz U."/>
            <person name="Brodie E.L."/>
            <person name="Williams K.H."/>
            <person name="Hubbard S.S."/>
            <person name="Banfield J.F."/>
        </authorList>
    </citation>
    <scope>NUCLEOTIDE SEQUENCE [LARGE SCALE GENOMIC DNA]</scope>
</reference>
<evidence type="ECO:0000313" key="3">
    <source>
        <dbReference type="EMBL" id="OGN17931.1"/>
    </source>
</evidence>
<evidence type="ECO:0000256" key="2">
    <source>
        <dbReference type="SAM" id="Phobius"/>
    </source>
</evidence>
<dbReference type="AlphaFoldDB" id="A0A1F8FY88"/>
<protein>
    <submittedName>
        <fullName evidence="3">Uncharacterized protein</fullName>
    </submittedName>
</protein>
<comment type="caution">
    <text evidence="3">The sequence shown here is derived from an EMBL/GenBank/DDBJ whole genome shotgun (WGS) entry which is preliminary data.</text>
</comment>
<proteinExistence type="predicted"/>
<evidence type="ECO:0000256" key="1">
    <source>
        <dbReference type="SAM" id="MobiDB-lite"/>
    </source>
</evidence>
<keyword evidence="2" id="KW-0812">Transmembrane</keyword>
<keyword evidence="2" id="KW-1133">Transmembrane helix</keyword>
<dbReference type="STRING" id="1802685.A3C88_00950"/>
<gene>
    <name evidence="3" type="ORF">A3C88_00950</name>
</gene>